<protein>
    <submittedName>
        <fullName evidence="2">YfhO family protein</fullName>
    </submittedName>
</protein>
<keyword evidence="1" id="KW-0472">Membrane</keyword>
<gene>
    <name evidence="2" type="ORF">ACFORF_08120</name>
</gene>
<comment type="caution">
    <text evidence="2">The sequence shown here is derived from an EMBL/GenBank/DDBJ whole genome shotgun (WGS) entry which is preliminary data.</text>
</comment>
<dbReference type="InterPro" id="IPR018580">
    <property type="entry name" value="Uncharacterised_YfhO"/>
</dbReference>
<feature type="transmembrane region" description="Helical" evidence="1">
    <location>
        <begin position="503"/>
        <end position="521"/>
    </location>
</feature>
<evidence type="ECO:0000313" key="2">
    <source>
        <dbReference type="EMBL" id="MFC3928526.1"/>
    </source>
</evidence>
<feature type="transmembrane region" description="Helical" evidence="1">
    <location>
        <begin position="201"/>
        <end position="231"/>
    </location>
</feature>
<keyword evidence="1" id="KW-1133">Transmembrane helix</keyword>
<dbReference type="Proteomes" id="UP001595807">
    <property type="component" value="Unassembled WGS sequence"/>
</dbReference>
<evidence type="ECO:0000313" key="3">
    <source>
        <dbReference type="Proteomes" id="UP001595807"/>
    </source>
</evidence>
<feature type="transmembrane region" description="Helical" evidence="1">
    <location>
        <begin position="351"/>
        <end position="369"/>
    </location>
</feature>
<feature type="transmembrane region" description="Helical" evidence="1">
    <location>
        <begin position="480"/>
        <end position="497"/>
    </location>
</feature>
<dbReference type="PANTHER" id="PTHR38454:SF1">
    <property type="entry name" value="INTEGRAL MEMBRANE PROTEIN"/>
    <property type="match status" value="1"/>
</dbReference>
<feature type="transmembrane region" description="Helical" evidence="1">
    <location>
        <begin position="23"/>
        <end position="42"/>
    </location>
</feature>
<dbReference type="PANTHER" id="PTHR38454">
    <property type="entry name" value="INTEGRAL MEMBRANE PROTEIN-RELATED"/>
    <property type="match status" value="1"/>
</dbReference>
<dbReference type="NCBIfam" id="NF047589">
    <property type="entry name" value="GlcsyltransPgfM1Strep"/>
    <property type="match status" value="1"/>
</dbReference>
<accession>A0ABV8CWS9</accession>
<feature type="transmembrane region" description="Helical" evidence="1">
    <location>
        <begin position="412"/>
        <end position="428"/>
    </location>
</feature>
<name>A0ABV8CWS9_9STRE</name>
<keyword evidence="3" id="KW-1185">Reference proteome</keyword>
<dbReference type="Pfam" id="PF09586">
    <property type="entry name" value="YfhO"/>
    <property type="match status" value="1"/>
</dbReference>
<feature type="transmembrane region" description="Helical" evidence="1">
    <location>
        <begin position="448"/>
        <end position="468"/>
    </location>
</feature>
<reference evidence="3" key="1">
    <citation type="journal article" date="2019" name="Int. J. Syst. Evol. Microbiol.">
        <title>The Global Catalogue of Microorganisms (GCM) 10K type strain sequencing project: providing services to taxonomists for standard genome sequencing and annotation.</title>
        <authorList>
            <consortium name="The Broad Institute Genomics Platform"/>
            <consortium name="The Broad Institute Genome Sequencing Center for Infectious Disease"/>
            <person name="Wu L."/>
            <person name="Ma J."/>
        </authorList>
    </citation>
    <scope>NUCLEOTIDE SEQUENCE [LARGE SCALE GENOMIC DNA]</scope>
    <source>
        <strain evidence="3">CCUG 67170</strain>
    </source>
</reference>
<feature type="transmembrane region" description="Helical" evidence="1">
    <location>
        <begin position="117"/>
        <end position="139"/>
    </location>
</feature>
<keyword evidence="1" id="KW-0812">Transmembrane</keyword>
<feature type="transmembrane region" description="Helical" evidence="1">
    <location>
        <begin position="945"/>
        <end position="965"/>
    </location>
</feature>
<feature type="transmembrane region" description="Helical" evidence="1">
    <location>
        <begin position="173"/>
        <end position="189"/>
    </location>
</feature>
<organism evidence="2 3">
    <name type="scientific">Streptococcus caprae</name>
    <dbReference type="NCBI Taxonomy" id="1640501"/>
    <lineage>
        <taxon>Bacteria</taxon>
        <taxon>Bacillati</taxon>
        <taxon>Bacillota</taxon>
        <taxon>Bacilli</taxon>
        <taxon>Lactobacillales</taxon>
        <taxon>Streptococcaceae</taxon>
        <taxon>Streptococcus</taxon>
    </lineage>
</organism>
<feature type="transmembrane region" description="Helical" evidence="1">
    <location>
        <begin position="251"/>
        <end position="278"/>
    </location>
</feature>
<feature type="transmembrane region" description="Helical" evidence="1">
    <location>
        <begin position="93"/>
        <end position="111"/>
    </location>
</feature>
<evidence type="ECO:0000256" key="1">
    <source>
        <dbReference type="SAM" id="Phobius"/>
    </source>
</evidence>
<feature type="transmembrane region" description="Helical" evidence="1">
    <location>
        <begin position="322"/>
        <end position="339"/>
    </location>
</feature>
<dbReference type="EMBL" id="JBHRZV010000050">
    <property type="protein sequence ID" value="MFC3928526.1"/>
    <property type="molecule type" value="Genomic_DNA"/>
</dbReference>
<feature type="transmembrane region" description="Helical" evidence="1">
    <location>
        <begin position="528"/>
        <end position="546"/>
    </location>
</feature>
<feature type="transmembrane region" description="Helical" evidence="1">
    <location>
        <begin position="151"/>
        <end position="167"/>
    </location>
</feature>
<proteinExistence type="predicted"/>
<feature type="transmembrane region" description="Helical" evidence="1">
    <location>
        <begin position="381"/>
        <end position="400"/>
    </location>
</feature>
<sequence length="979" mass="111140">MKNLPSRMISWFRSFKIDRKKQILTISTLAPMAIILVVWAIMGMFPFGNKSQMAVDFSQQYIGLYGFMKHTLLTGDWSGLFYSFSKSLGGSMIGIWAYYLISPFNIFYLILPLSKFVWAVFISILLRYGAMGFTFAFLLIKRYRAMEYNPWLVPLMSTAYTLSGMIVSYQMNPIFYDAFIMLPLVVWALEEMIDGKKPLRYVLLLALMVFFQFYMGYMACIFIALYTLYYAAPRLAIVGDWKIKLSHYLKAVVPVILYSLLGVASVCFILYPVFLNLLTSKGAYETPWTWAWAFQINPLDILAKLMIGGFDNTSGWSAGPNLPNIYIGSFALIGFLFYFKYAKAHLAQKWAVALISTFFFFSMTHEATSKIWHMGQNPAGFFYRFTWIVCFFFVLLAYQTLREEIRISVRDLAIGAFVALISVLYVNSQDYTFISLNQPEALTAFVTGQKTLVLVLLIAIFGGLALLAHSKIKSSTAARHGSMTLAVLTIPLLYFGLTKGIFFSQTLLTLMTWLAVLLFLFVQPKQKWAWIALSVMSVLELGYNAYLSQVTLGYADADKFTSATLQMKELTDVVKNYNKAGFYRIGSSFIYSKNDPFIASYPGLSAFSSNLEKSTVSLFNSMGDVGGNASTYYANGTLLTDALYGVRYYMDRKDYTNEDVENNPTTHFFNRRNNRTDLKATYNLIYENDRFEIYENPNVFSIAYGTNPTTRNIKFGLNNPVSNQNIILASMSGVEQNYFEYVGIPTIELSNMEKVEENGNVIYRRIDKSQPGSVMVKFTPQTDYTYYFQAPYALRSSMGKISIIVNGAYYNYSQSYDQVQLWNLLDRSPGLETTITLQTSTEDEINLTNMGLVRANQTAIQEVLNQRLKQNMTVDSWTNTNITGSVDITDDSTVMMTSIPYDAGWSVTVDGQEVETTAAWDNSLLSFPITSGKHKIIIHYQTPGLWTGIIISVCSWVLIAYLIWLEKSKAQEDMKTART</sequence>